<gene>
    <name evidence="8" type="ORF">P8192_06165</name>
</gene>
<evidence type="ECO:0000256" key="1">
    <source>
        <dbReference type="ARBA" id="ARBA00004651"/>
    </source>
</evidence>
<comment type="subcellular location">
    <subcellularLocation>
        <location evidence="1">Cell membrane</location>
        <topology evidence="1">Multi-pass membrane protein</topology>
    </subcellularLocation>
</comment>
<keyword evidence="9" id="KW-1185">Reference proteome</keyword>
<dbReference type="EC" id="2.7.8.-" evidence="8"/>
<evidence type="ECO:0000256" key="2">
    <source>
        <dbReference type="ARBA" id="ARBA00022475"/>
    </source>
</evidence>
<dbReference type="PANTHER" id="PTHR22926:SF3">
    <property type="entry name" value="UNDECAPRENYL-PHOSPHATE ALPHA-N-ACETYLGLUCOSAMINYL 1-PHOSPHATE TRANSFERASE"/>
    <property type="match status" value="1"/>
</dbReference>
<dbReference type="Pfam" id="PF00953">
    <property type="entry name" value="Glycos_transf_4"/>
    <property type="match status" value="1"/>
</dbReference>
<evidence type="ECO:0000256" key="4">
    <source>
        <dbReference type="ARBA" id="ARBA00022692"/>
    </source>
</evidence>
<feature type="transmembrane region" description="Helical" evidence="7">
    <location>
        <begin position="228"/>
        <end position="251"/>
    </location>
</feature>
<feature type="transmembrane region" description="Helical" evidence="7">
    <location>
        <begin position="315"/>
        <end position="334"/>
    </location>
</feature>
<keyword evidence="5 7" id="KW-1133">Transmembrane helix</keyword>
<evidence type="ECO:0000313" key="8">
    <source>
        <dbReference type="EMBL" id="WFP17684.1"/>
    </source>
</evidence>
<dbReference type="PROSITE" id="PS01348">
    <property type="entry name" value="MRAY_2"/>
    <property type="match status" value="1"/>
</dbReference>
<sequence length="403" mass="43994">MKVYLLLMLMAALMSFVITPAVRVIGVRGRVYTPRRKRDMHREPIPKLGGVAMAAAVLGGLCIAGTIPFLDGIFMNPDPIRGLLVALLIIIVVGVADDLWDLHWTMKLAGQVSAGLMVALGGIRVEAMPVGWIPVGNEAAQIILTVFVVVLTMNAFNFIDGLDGLAAGVAVIGGSAFFLYSYLLTRTINAYDYSNMATMLMALLVGACAGFLPHNFQPARIFMGEVGALLIGLLMATAAVAVTADVGALAGFRFRNVPAYMPILLPLAVMLLPLLDLLMAVIRRTARRSSPFSADRGHIHHKLVDGGYTHRQAVLLLYLWAFVVAYGVVALNYFRSDVVLIVIGVALVAMLVLTLWPWIVRRLYYRKLRQLRAARAAKTAQLLDAEQASLTKTEQRRVTRERQ</sequence>
<feature type="transmembrane region" description="Helical" evidence="7">
    <location>
        <begin position="165"/>
        <end position="184"/>
    </location>
</feature>
<evidence type="ECO:0000256" key="5">
    <source>
        <dbReference type="ARBA" id="ARBA00022989"/>
    </source>
</evidence>
<dbReference type="InterPro" id="IPR000715">
    <property type="entry name" value="Glycosyl_transferase_4"/>
</dbReference>
<keyword evidence="2" id="KW-1003">Cell membrane</keyword>
<evidence type="ECO:0000256" key="7">
    <source>
        <dbReference type="SAM" id="Phobius"/>
    </source>
</evidence>
<feature type="transmembrane region" description="Helical" evidence="7">
    <location>
        <begin position="139"/>
        <end position="158"/>
    </location>
</feature>
<keyword evidence="3 8" id="KW-0808">Transferase</keyword>
<feature type="transmembrane region" description="Helical" evidence="7">
    <location>
        <begin position="112"/>
        <end position="133"/>
    </location>
</feature>
<feature type="transmembrane region" description="Helical" evidence="7">
    <location>
        <begin position="340"/>
        <end position="360"/>
    </location>
</feature>
<dbReference type="RefSeq" id="WP_278159374.1">
    <property type="nucleotide sequence ID" value="NZ_CP121252.1"/>
</dbReference>
<name>A0ABY8HA10_9MICC</name>
<dbReference type="PANTHER" id="PTHR22926">
    <property type="entry name" value="PHOSPHO-N-ACETYLMURAMOYL-PENTAPEPTIDE-TRANSFERASE"/>
    <property type="match status" value="1"/>
</dbReference>
<keyword evidence="4 7" id="KW-0812">Transmembrane</keyword>
<accession>A0ABY8HA10</accession>
<protein>
    <submittedName>
        <fullName evidence="8">MraY family glycosyltransferase</fullName>
        <ecNumber evidence="8">2.7.8.-</ecNumber>
    </submittedName>
</protein>
<feature type="transmembrane region" description="Helical" evidence="7">
    <location>
        <begin position="48"/>
        <end position="70"/>
    </location>
</feature>
<evidence type="ECO:0000256" key="3">
    <source>
        <dbReference type="ARBA" id="ARBA00022679"/>
    </source>
</evidence>
<keyword evidence="6 7" id="KW-0472">Membrane</keyword>
<evidence type="ECO:0000256" key="6">
    <source>
        <dbReference type="ARBA" id="ARBA00023136"/>
    </source>
</evidence>
<feature type="transmembrane region" description="Helical" evidence="7">
    <location>
        <begin position="196"/>
        <end position="216"/>
    </location>
</feature>
<dbReference type="EMBL" id="CP121252">
    <property type="protein sequence ID" value="WFP17684.1"/>
    <property type="molecule type" value="Genomic_DNA"/>
</dbReference>
<feature type="transmembrane region" description="Helical" evidence="7">
    <location>
        <begin position="263"/>
        <end position="282"/>
    </location>
</feature>
<dbReference type="InterPro" id="IPR018480">
    <property type="entry name" value="PNAcMuramoyl-5peptid_Trfase_CS"/>
</dbReference>
<feature type="transmembrane region" description="Helical" evidence="7">
    <location>
        <begin position="82"/>
        <end position="100"/>
    </location>
</feature>
<reference evidence="8 9" key="1">
    <citation type="submission" date="2023-04" db="EMBL/GenBank/DDBJ databases">
        <title>Funneling lignin-derived compounds into biodiesel using alkali-halophilic Citricoccus sp. P2.</title>
        <authorList>
            <person name="Luo C.-B."/>
        </authorList>
    </citation>
    <scope>NUCLEOTIDE SEQUENCE [LARGE SCALE GENOMIC DNA]</scope>
    <source>
        <strain evidence="8 9">P2</strain>
    </source>
</reference>
<dbReference type="GO" id="GO:0016740">
    <property type="term" value="F:transferase activity"/>
    <property type="evidence" value="ECO:0007669"/>
    <property type="project" value="UniProtKB-KW"/>
</dbReference>
<dbReference type="Proteomes" id="UP001219037">
    <property type="component" value="Chromosome"/>
</dbReference>
<evidence type="ECO:0000313" key="9">
    <source>
        <dbReference type="Proteomes" id="UP001219037"/>
    </source>
</evidence>
<dbReference type="CDD" id="cd06853">
    <property type="entry name" value="GT_WecA_like"/>
    <property type="match status" value="1"/>
</dbReference>
<organism evidence="8 9">
    <name type="scientific">Citricoccus muralis</name>
    <dbReference type="NCBI Taxonomy" id="169134"/>
    <lineage>
        <taxon>Bacteria</taxon>
        <taxon>Bacillati</taxon>
        <taxon>Actinomycetota</taxon>
        <taxon>Actinomycetes</taxon>
        <taxon>Micrococcales</taxon>
        <taxon>Micrococcaceae</taxon>
        <taxon>Citricoccus</taxon>
    </lineage>
</organism>
<proteinExistence type="predicted"/>
<feature type="transmembrane region" description="Helical" evidence="7">
    <location>
        <begin position="6"/>
        <end position="27"/>
    </location>
</feature>